<dbReference type="InterPro" id="IPR013656">
    <property type="entry name" value="PAS_4"/>
</dbReference>
<dbReference type="CDD" id="cd00156">
    <property type="entry name" value="REC"/>
    <property type="match status" value="1"/>
</dbReference>
<dbReference type="NCBIfam" id="TIGR00229">
    <property type="entry name" value="sensory_box"/>
    <property type="match status" value="1"/>
</dbReference>
<dbReference type="InterPro" id="IPR013655">
    <property type="entry name" value="PAS_fold_3"/>
</dbReference>
<feature type="domain" description="PAC" evidence="9">
    <location>
        <begin position="104"/>
        <end position="155"/>
    </location>
</feature>
<name>A0A2S2CPB9_9PROT</name>
<dbReference type="Gene3D" id="3.30.450.20">
    <property type="entry name" value="PAS domain"/>
    <property type="match status" value="3"/>
</dbReference>
<dbReference type="InterPro" id="IPR004358">
    <property type="entry name" value="Sig_transdc_His_kin-like_C"/>
</dbReference>
<dbReference type="InterPro" id="IPR001789">
    <property type="entry name" value="Sig_transdc_resp-reg_receiver"/>
</dbReference>
<evidence type="ECO:0000259" key="7">
    <source>
        <dbReference type="PROSITE" id="PS50109"/>
    </source>
</evidence>
<dbReference type="SUPFAM" id="SSF55785">
    <property type="entry name" value="PYP-like sensor domain (PAS domain)"/>
    <property type="match status" value="3"/>
</dbReference>
<dbReference type="Proteomes" id="UP000245629">
    <property type="component" value="Chromosome 2"/>
</dbReference>
<dbReference type="EMBL" id="CP029353">
    <property type="protein sequence ID" value="AWK86332.1"/>
    <property type="molecule type" value="Genomic_DNA"/>
</dbReference>
<dbReference type="AlphaFoldDB" id="A0A2S2CPB9"/>
<sequence length="804" mass="87190">METPPGAAPATLATLAAGIALLVSLAAGWAVSGRIRARAALRPALAAERRLAEIAAHIPGLIYRRTEFPDGTSRYDFRAGGLSGEIRDLPEMPVGSFGESQSPVCFEQEVVMSDGSRRWLRCVAAPMSLPDGAVVWDGLALDVTDLRQAEAALRDSESRLRLAQEAAGITTWDWDLESGRIVWSRAITGLPPLPDSAVDQPQVLDPLALARHFTTPCDRETALETVAHAMREEADLDFRCRLDQPDGSRRWLICLGRSIAGQQGRPARMIGILRDITPYLEAQEALRAAKTALELEVSGRRRTEAVLETLYATAPTGLCVVDPDLRLRHINQRFAALGTLPPHAYLGRKLGEALPAPLAAVLEPLCRRMMETGLPVQDQEAVARLPDGTGPERHWLVSLHPLRHPDGTLGAINLMLQDITESKAMEATLRLALEESRLAIAAKAKFFAAASHDLRQPVQTLFLFAHALHERLRDHPAQALVATMQQALEGMKSLIDTLLDISRLDSGAVEPKVTEFPLIALLQRLQADYEPRMAAKGLRLRLVGSQAWVRSDTLLLGRILGNLLENALKYTDRGEVLIGCRHRGGQLRIEVWDTGCGIPEDKQAAIFEEFVQLGDRPPTAAEGLGLGLSIVQRLARLLGHELGVRSRPGRGSVFSIAVPRAGSAVEAPQRPPLLIAGGTADRPLAVVIDDDTTILTALGILLDEWGWEVLTAETAPDAMGAIAGSRRRPDLIIADYTLDGPATGTDVVRDIRSYCNFPVPAIVLTGDTKPERALEVGRIGSHLLVKPVTPETLHELIRRLAAGG</sequence>
<feature type="modified residue" description="4-aspartylphosphate" evidence="6">
    <location>
        <position position="735"/>
    </location>
</feature>
<dbReference type="InterPro" id="IPR036890">
    <property type="entry name" value="HATPase_C_sf"/>
</dbReference>
<dbReference type="InterPro" id="IPR003661">
    <property type="entry name" value="HisK_dim/P_dom"/>
</dbReference>
<evidence type="ECO:0000256" key="2">
    <source>
        <dbReference type="ARBA" id="ARBA00012438"/>
    </source>
</evidence>
<comment type="catalytic activity">
    <reaction evidence="1">
        <text>ATP + protein L-histidine = ADP + protein N-phospho-L-histidine.</text>
        <dbReference type="EC" id="2.7.13.3"/>
    </reaction>
</comment>
<evidence type="ECO:0000256" key="3">
    <source>
        <dbReference type="ARBA" id="ARBA00022553"/>
    </source>
</evidence>
<evidence type="ECO:0000256" key="5">
    <source>
        <dbReference type="ARBA" id="ARBA00022777"/>
    </source>
</evidence>
<dbReference type="CDD" id="cd16922">
    <property type="entry name" value="HATPase_EvgS-ArcB-TorS-like"/>
    <property type="match status" value="1"/>
</dbReference>
<feature type="domain" description="Response regulatory" evidence="8">
    <location>
        <begin position="684"/>
        <end position="801"/>
    </location>
</feature>
<evidence type="ECO:0000313" key="10">
    <source>
        <dbReference type="EMBL" id="AWK86332.1"/>
    </source>
</evidence>
<dbReference type="CDD" id="cd00082">
    <property type="entry name" value="HisKA"/>
    <property type="match status" value="1"/>
</dbReference>
<dbReference type="InterPro" id="IPR003594">
    <property type="entry name" value="HATPase_dom"/>
</dbReference>
<dbReference type="InterPro" id="IPR011006">
    <property type="entry name" value="CheY-like_superfamily"/>
</dbReference>
<feature type="domain" description="Histidine kinase" evidence="7">
    <location>
        <begin position="449"/>
        <end position="662"/>
    </location>
</feature>
<dbReference type="PANTHER" id="PTHR43047">
    <property type="entry name" value="TWO-COMPONENT HISTIDINE PROTEIN KINASE"/>
    <property type="match status" value="1"/>
</dbReference>
<reference evidence="11" key="1">
    <citation type="submission" date="2018-05" db="EMBL/GenBank/DDBJ databases">
        <title>Azospirillum thermophila sp. nov., a novel isolated from hot spring.</title>
        <authorList>
            <person name="Zhao Z."/>
        </authorList>
    </citation>
    <scope>NUCLEOTIDE SEQUENCE [LARGE SCALE GENOMIC DNA]</scope>
    <source>
        <strain evidence="11">CFH 70021</strain>
    </source>
</reference>
<dbReference type="SMART" id="SM00448">
    <property type="entry name" value="REC"/>
    <property type="match status" value="1"/>
</dbReference>
<dbReference type="SUPFAM" id="SSF47384">
    <property type="entry name" value="Homodimeric domain of signal transducing histidine kinase"/>
    <property type="match status" value="1"/>
</dbReference>
<dbReference type="SUPFAM" id="SSF55874">
    <property type="entry name" value="ATPase domain of HSP90 chaperone/DNA topoisomerase II/histidine kinase"/>
    <property type="match status" value="1"/>
</dbReference>
<dbReference type="GO" id="GO:0009927">
    <property type="term" value="F:histidine phosphotransfer kinase activity"/>
    <property type="evidence" value="ECO:0007669"/>
    <property type="project" value="TreeGrafter"/>
</dbReference>
<organism evidence="10 11">
    <name type="scientific">Azospirillum thermophilum</name>
    <dbReference type="NCBI Taxonomy" id="2202148"/>
    <lineage>
        <taxon>Bacteria</taxon>
        <taxon>Pseudomonadati</taxon>
        <taxon>Pseudomonadota</taxon>
        <taxon>Alphaproteobacteria</taxon>
        <taxon>Rhodospirillales</taxon>
        <taxon>Azospirillaceae</taxon>
        <taxon>Azospirillum</taxon>
    </lineage>
</organism>
<protein>
    <recommendedName>
        <fullName evidence="2">histidine kinase</fullName>
        <ecNumber evidence="2">2.7.13.3</ecNumber>
    </recommendedName>
</protein>
<dbReference type="InterPro" id="IPR000014">
    <property type="entry name" value="PAS"/>
</dbReference>
<dbReference type="SMART" id="SM00388">
    <property type="entry name" value="HisKA"/>
    <property type="match status" value="1"/>
</dbReference>
<dbReference type="InterPro" id="IPR001610">
    <property type="entry name" value="PAC"/>
</dbReference>
<keyword evidence="3 6" id="KW-0597">Phosphoprotein</keyword>
<evidence type="ECO:0000313" key="11">
    <source>
        <dbReference type="Proteomes" id="UP000245629"/>
    </source>
</evidence>
<dbReference type="CDD" id="cd00130">
    <property type="entry name" value="PAS"/>
    <property type="match status" value="2"/>
</dbReference>
<keyword evidence="4" id="KW-0808">Transferase</keyword>
<accession>A0A2S2CPB9</accession>
<dbReference type="GO" id="GO:0000155">
    <property type="term" value="F:phosphorelay sensor kinase activity"/>
    <property type="evidence" value="ECO:0007669"/>
    <property type="project" value="InterPro"/>
</dbReference>
<keyword evidence="5" id="KW-0418">Kinase</keyword>
<dbReference type="OrthoDB" id="341208at2"/>
<dbReference type="Pfam" id="PF00512">
    <property type="entry name" value="HisKA"/>
    <property type="match status" value="1"/>
</dbReference>
<evidence type="ECO:0000256" key="4">
    <source>
        <dbReference type="ARBA" id="ARBA00022679"/>
    </source>
</evidence>
<dbReference type="Pfam" id="PF08448">
    <property type="entry name" value="PAS_4"/>
    <property type="match status" value="1"/>
</dbReference>
<proteinExistence type="predicted"/>
<dbReference type="InterPro" id="IPR035965">
    <property type="entry name" value="PAS-like_dom_sf"/>
</dbReference>
<dbReference type="InterPro" id="IPR000700">
    <property type="entry name" value="PAS-assoc_C"/>
</dbReference>
<dbReference type="PANTHER" id="PTHR43047:SF9">
    <property type="entry name" value="HISTIDINE KINASE"/>
    <property type="match status" value="1"/>
</dbReference>
<dbReference type="SMART" id="SM00086">
    <property type="entry name" value="PAC"/>
    <property type="match status" value="2"/>
</dbReference>
<keyword evidence="11" id="KW-1185">Reference proteome</keyword>
<evidence type="ECO:0000259" key="8">
    <source>
        <dbReference type="PROSITE" id="PS50110"/>
    </source>
</evidence>
<gene>
    <name evidence="10" type="ORF">DEW08_08850</name>
</gene>
<dbReference type="InterPro" id="IPR005467">
    <property type="entry name" value="His_kinase_dom"/>
</dbReference>
<feature type="domain" description="PAC" evidence="9">
    <location>
        <begin position="379"/>
        <end position="431"/>
    </location>
</feature>
<feature type="domain" description="PAC" evidence="9">
    <location>
        <begin position="236"/>
        <end position="288"/>
    </location>
</feature>
<dbReference type="Gene3D" id="3.40.50.2300">
    <property type="match status" value="1"/>
</dbReference>
<dbReference type="Pfam" id="PF08447">
    <property type="entry name" value="PAS_3"/>
    <property type="match status" value="1"/>
</dbReference>
<dbReference type="PRINTS" id="PR00344">
    <property type="entry name" value="BCTRLSENSOR"/>
</dbReference>
<dbReference type="Gene3D" id="3.30.565.10">
    <property type="entry name" value="Histidine kinase-like ATPase, C-terminal domain"/>
    <property type="match status" value="1"/>
</dbReference>
<dbReference type="Pfam" id="PF02518">
    <property type="entry name" value="HATPase_c"/>
    <property type="match status" value="1"/>
</dbReference>
<dbReference type="KEGG" id="azz:DEW08_08850"/>
<dbReference type="PROSITE" id="PS50113">
    <property type="entry name" value="PAC"/>
    <property type="match status" value="3"/>
</dbReference>
<dbReference type="Pfam" id="PF00072">
    <property type="entry name" value="Response_reg"/>
    <property type="match status" value="1"/>
</dbReference>
<dbReference type="FunFam" id="3.30.565.10:FF:000049">
    <property type="entry name" value="Two-component sensor histidine kinase"/>
    <property type="match status" value="1"/>
</dbReference>
<dbReference type="PROSITE" id="PS50109">
    <property type="entry name" value="HIS_KIN"/>
    <property type="match status" value="1"/>
</dbReference>
<evidence type="ECO:0000259" key="9">
    <source>
        <dbReference type="PROSITE" id="PS50113"/>
    </source>
</evidence>
<dbReference type="GO" id="GO:0005886">
    <property type="term" value="C:plasma membrane"/>
    <property type="evidence" value="ECO:0007669"/>
    <property type="project" value="TreeGrafter"/>
</dbReference>
<dbReference type="EC" id="2.7.13.3" evidence="2"/>
<evidence type="ECO:0000256" key="1">
    <source>
        <dbReference type="ARBA" id="ARBA00000085"/>
    </source>
</evidence>
<dbReference type="Gene3D" id="1.10.287.130">
    <property type="match status" value="1"/>
</dbReference>
<evidence type="ECO:0000256" key="6">
    <source>
        <dbReference type="PROSITE-ProRule" id="PRU00169"/>
    </source>
</evidence>
<dbReference type="SUPFAM" id="SSF52172">
    <property type="entry name" value="CheY-like"/>
    <property type="match status" value="1"/>
</dbReference>
<dbReference type="InterPro" id="IPR036097">
    <property type="entry name" value="HisK_dim/P_sf"/>
</dbReference>
<dbReference type="SMART" id="SM00387">
    <property type="entry name" value="HATPase_c"/>
    <property type="match status" value="1"/>
</dbReference>
<dbReference type="PROSITE" id="PS50110">
    <property type="entry name" value="RESPONSE_REGULATORY"/>
    <property type="match status" value="1"/>
</dbReference>